<dbReference type="InterPro" id="IPR013656">
    <property type="entry name" value="PAS_4"/>
</dbReference>
<comment type="caution">
    <text evidence="10">The sequence shown here is derived from an EMBL/GenBank/DDBJ whole genome shotgun (WGS) entry which is preliminary data.</text>
</comment>
<gene>
    <name evidence="10" type="ORF">I2I05_20270</name>
</gene>
<dbReference type="InterPro" id="IPR035965">
    <property type="entry name" value="PAS-like_dom_sf"/>
</dbReference>
<dbReference type="InterPro" id="IPR003594">
    <property type="entry name" value="HATPase_dom"/>
</dbReference>
<feature type="domain" description="Histidine kinase" evidence="8">
    <location>
        <begin position="440"/>
        <end position="658"/>
    </location>
</feature>
<dbReference type="EMBL" id="JADQDQ010000017">
    <property type="protein sequence ID" value="MBF9239740.1"/>
    <property type="molecule type" value="Genomic_DNA"/>
</dbReference>
<keyword evidence="7" id="KW-0175">Coiled coil</keyword>
<proteinExistence type="predicted"/>
<name>A0ABS0IMZ3_9BACT</name>
<protein>
    <recommendedName>
        <fullName evidence="2">histidine kinase</fullName>
        <ecNumber evidence="2">2.7.13.3</ecNumber>
    </recommendedName>
</protein>
<dbReference type="Pfam" id="PF08448">
    <property type="entry name" value="PAS_4"/>
    <property type="match status" value="2"/>
</dbReference>
<dbReference type="Gene3D" id="3.30.450.20">
    <property type="entry name" value="PAS domain"/>
    <property type="match status" value="3"/>
</dbReference>
<keyword evidence="3" id="KW-0597">Phosphoprotein</keyword>
<evidence type="ECO:0000259" key="8">
    <source>
        <dbReference type="PROSITE" id="PS50109"/>
    </source>
</evidence>
<dbReference type="CDD" id="cd00082">
    <property type="entry name" value="HisKA"/>
    <property type="match status" value="1"/>
</dbReference>
<dbReference type="InterPro" id="IPR005467">
    <property type="entry name" value="His_kinase_dom"/>
</dbReference>
<dbReference type="InterPro" id="IPR036890">
    <property type="entry name" value="HATPase_C_sf"/>
</dbReference>
<accession>A0ABS0IMZ3</accession>
<dbReference type="SUPFAM" id="SSF55785">
    <property type="entry name" value="PYP-like sensor domain (PAS domain)"/>
    <property type="match status" value="2"/>
</dbReference>
<reference evidence="10 11" key="1">
    <citation type="submission" date="2020-11" db="EMBL/GenBank/DDBJ databases">
        <authorList>
            <person name="Kim M.K."/>
        </authorList>
    </citation>
    <scope>NUCLEOTIDE SEQUENCE [LARGE SCALE GENOMIC DNA]</scope>
    <source>
        <strain evidence="10 11">BT683</strain>
    </source>
</reference>
<dbReference type="Proteomes" id="UP000597617">
    <property type="component" value="Unassembled WGS sequence"/>
</dbReference>
<dbReference type="Pfam" id="PF00512">
    <property type="entry name" value="HisKA"/>
    <property type="match status" value="1"/>
</dbReference>
<dbReference type="EC" id="2.7.13.3" evidence="2"/>
<evidence type="ECO:0000256" key="6">
    <source>
        <dbReference type="ARBA" id="ARBA00023136"/>
    </source>
</evidence>
<dbReference type="InterPro" id="IPR004358">
    <property type="entry name" value="Sig_transdc_His_kin-like_C"/>
</dbReference>
<comment type="catalytic activity">
    <reaction evidence="1">
        <text>ATP + protein L-histidine = ADP + protein N-phospho-L-histidine.</text>
        <dbReference type="EC" id="2.7.13.3"/>
    </reaction>
</comment>
<keyword evidence="6" id="KW-0472">Membrane</keyword>
<dbReference type="SMART" id="SM00091">
    <property type="entry name" value="PAS"/>
    <property type="match status" value="2"/>
</dbReference>
<organism evidence="10 11">
    <name type="scientific">Hymenobacter jeongseonensis</name>
    <dbReference type="NCBI Taxonomy" id="2791027"/>
    <lineage>
        <taxon>Bacteria</taxon>
        <taxon>Pseudomonadati</taxon>
        <taxon>Bacteroidota</taxon>
        <taxon>Cytophagia</taxon>
        <taxon>Cytophagales</taxon>
        <taxon>Hymenobacteraceae</taxon>
        <taxon>Hymenobacter</taxon>
    </lineage>
</organism>
<dbReference type="SUPFAM" id="SSF47384">
    <property type="entry name" value="Homodimeric domain of signal transducing histidine kinase"/>
    <property type="match status" value="1"/>
</dbReference>
<evidence type="ECO:0000256" key="1">
    <source>
        <dbReference type="ARBA" id="ARBA00000085"/>
    </source>
</evidence>
<evidence type="ECO:0000256" key="4">
    <source>
        <dbReference type="ARBA" id="ARBA00022679"/>
    </source>
</evidence>
<dbReference type="SMART" id="SM00387">
    <property type="entry name" value="HATPase_c"/>
    <property type="match status" value="1"/>
</dbReference>
<dbReference type="InterPro" id="IPR000700">
    <property type="entry name" value="PAS-assoc_C"/>
</dbReference>
<dbReference type="PRINTS" id="PR00344">
    <property type="entry name" value="BCTRLSENSOR"/>
</dbReference>
<dbReference type="InterPro" id="IPR050351">
    <property type="entry name" value="BphY/WalK/GraS-like"/>
</dbReference>
<dbReference type="PROSITE" id="PS50113">
    <property type="entry name" value="PAC"/>
    <property type="match status" value="1"/>
</dbReference>
<dbReference type="RefSeq" id="WP_196284090.1">
    <property type="nucleotide sequence ID" value="NZ_JADQDQ010000017.1"/>
</dbReference>
<keyword evidence="5 10" id="KW-0418">Kinase</keyword>
<feature type="domain" description="PAC" evidence="9">
    <location>
        <begin position="360"/>
        <end position="415"/>
    </location>
</feature>
<evidence type="ECO:0000313" key="10">
    <source>
        <dbReference type="EMBL" id="MBF9239740.1"/>
    </source>
</evidence>
<keyword evidence="11" id="KW-1185">Reference proteome</keyword>
<dbReference type="PANTHER" id="PTHR42878">
    <property type="entry name" value="TWO-COMPONENT HISTIDINE KINASE"/>
    <property type="match status" value="1"/>
</dbReference>
<dbReference type="Gene3D" id="3.30.565.10">
    <property type="entry name" value="Histidine kinase-like ATPase, C-terminal domain"/>
    <property type="match status" value="1"/>
</dbReference>
<dbReference type="SMART" id="SM00388">
    <property type="entry name" value="HisKA"/>
    <property type="match status" value="1"/>
</dbReference>
<dbReference type="Gene3D" id="1.10.287.130">
    <property type="match status" value="1"/>
</dbReference>
<evidence type="ECO:0000256" key="7">
    <source>
        <dbReference type="SAM" id="Coils"/>
    </source>
</evidence>
<evidence type="ECO:0000259" key="9">
    <source>
        <dbReference type="PROSITE" id="PS50113"/>
    </source>
</evidence>
<evidence type="ECO:0000313" key="11">
    <source>
        <dbReference type="Proteomes" id="UP000597617"/>
    </source>
</evidence>
<dbReference type="GO" id="GO:0016301">
    <property type="term" value="F:kinase activity"/>
    <property type="evidence" value="ECO:0007669"/>
    <property type="project" value="UniProtKB-KW"/>
</dbReference>
<evidence type="ECO:0000256" key="2">
    <source>
        <dbReference type="ARBA" id="ARBA00012438"/>
    </source>
</evidence>
<dbReference type="InterPro" id="IPR003661">
    <property type="entry name" value="HisK_dim/P_dom"/>
</dbReference>
<keyword evidence="4" id="KW-0808">Transferase</keyword>
<sequence length="666" mass="73196">MPTPPASLPSLPAVELHALLAVSFSALALWRPLYGPDGAAVTDFACEYLNPAGQQMLGQPERPEQTFLTLFPNACENGLITCCCRVFATGEAGHFEANHPADGRDNYWHLAARRGGELLATSFTDPAGETTLRANHRAEARQAELLAAAQRRAQEREEFAQVFAHTPAAICIQCGPAHRYAYVNAAYQQFFPDRQLLGRPVAEALPETVDAGVVDLLDAVYRTGETYYGHEQPLLVARPGGQAPKPMYFTFTYQAYRENGEVVGISTFAFDVTEQVLARQERERQRQQLEDLFMQASAPIVVLDGPDHVFTLVNPAYQRFFPGRELQGKPLRDALPELADTPVPTLLRQVYTSGETCVAEEMPLQMARSAGGPLEEMYWTFSFQAHRDAHGDIDGIRAFAQDVTASVRARQQLQEANQALTESNRQLTRTNTDLDNFIYTASHDLKAPITNLEGLLHLLQRVLPLPARQQEGVQPVLDRMQQSVDRFQLTIAQLTDLTKLQRAAAEPAEPVDLARLIEDVCLDLAPQFAATEARLTVDVTGGPRLAFAPKNLRSLVYNLLSNAVKYHQPGRPPVVHLRSHRTENGAAVLEVQDNGLGLNARQQAKLFGLFRRLHDHVEGSGIGLYMVKRIVENAGGTIAVSSTPGIGSTFTITLPGTALPETTTAV</sequence>
<evidence type="ECO:0000256" key="5">
    <source>
        <dbReference type="ARBA" id="ARBA00022777"/>
    </source>
</evidence>
<dbReference type="Pfam" id="PF02518">
    <property type="entry name" value="HATPase_c"/>
    <property type="match status" value="1"/>
</dbReference>
<dbReference type="PROSITE" id="PS50109">
    <property type="entry name" value="HIS_KIN"/>
    <property type="match status" value="1"/>
</dbReference>
<dbReference type="InterPro" id="IPR036097">
    <property type="entry name" value="HisK_dim/P_sf"/>
</dbReference>
<evidence type="ECO:0000256" key="3">
    <source>
        <dbReference type="ARBA" id="ARBA00022553"/>
    </source>
</evidence>
<dbReference type="SUPFAM" id="SSF55874">
    <property type="entry name" value="ATPase domain of HSP90 chaperone/DNA topoisomerase II/histidine kinase"/>
    <property type="match status" value="1"/>
</dbReference>
<dbReference type="PANTHER" id="PTHR42878:SF15">
    <property type="entry name" value="BACTERIOPHYTOCHROME"/>
    <property type="match status" value="1"/>
</dbReference>
<dbReference type="InterPro" id="IPR000014">
    <property type="entry name" value="PAS"/>
</dbReference>
<feature type="coiled-coil region" evidence="7">
    <location>
        <begin position="406"/>
        <end position="433"/>
    </location>
</feature>